<reference evidence="1" key="1">
    <citation type="journal article" date="2022" name="Front. Genet.">
        <title>Chromosome-Scale Assembly of the Dendrobium nobile Genome Provides Insights Into the Molecular Mechanism of the Biosynthesis of the Medicinal Active Ingredient of Dendrobium.</title>
        <authorList>
            <person name="Xu Q."/>
            <person name="Niu S.-C."/>
            <person name="Li K.-L."/>
            <person name="Zheng P.-J."/>
            <person name="Zhang X.-J."/>
            <person name="Jia Y."/>
            <person name="Liu Y."/>
            <person name="Niu Y.-X."/>
            <person name="Yu L.-H."/>
            <person name="Chen D.-F."/>
            <person name="Zhang G.-Q."/>
        </authorList>
    </citation>
    <scope>NUCLEOTIDE SEQUENCE</scope>
    <source>
        <tissue evidence="1">Leaf</tissue>
    </source>
</reference>
<protein>
    <submittedName>
        <fullName evidence="1">Uncharacterized protein</fullName>
    </submittedName>
</protein>
<proteinExistence type="predicted"/>
<name>A0A8T3AB19_DENNO</name>
<dbReference type="Proteomes" id="UP000829196">
    <property type="component" value="Unassembled WGS sequence"/>
</dbReference>
<gene>
    <name evidence="1" type="ORF">KFK09_027457</name>
</gene>
<dbReference type="PANTHER" id="PTHR36765">
    <property type="entry name" value="EXPRESSED PROTEIN"/>
    <property type="match status" value="1"/>
</dbReference>
<dbReference type="OrthoDB" id="1919921at2759"/>
<sequence length="272" mass="29501">MGIAGGTDSSSGEEDGDAEWKAAIDSVAAVDVSSSYGLSKFRVSASNGGSLGVGHSNLEDEKKTKAPGIKLYQIKAQKLLDDLLDKNIEMVTTHIPDNDNVQSDGGLVKLFRKAPPGIRLDPIDQDPGPQKKPKIIPGEYIDEKSKKFRRNIQSVAVNGSDIVAAARLACQSSLARWEARDTAAKAAAKREEERVAELKRIRGEEWLPSVAREMKVSFLTTMKLHASEHLDGNIVSLYTIKFLLTPKSICFHASRVPQINGVACFVSPSICN</sequence>
<dbReference type="EMBL" id="JAGYWB010000018">
    <property type="protein sequence ID" value="KAI0493181.1"/>
    <property type="molecule type" value="Genomic_DNA"/>
</dbReference>
<keyword evidence="2" id="KW-1185">Reference proteome</keyword>
<comment type="caution">
    <text evidence="1">The sequence shown here is derived from an EMBL/GenBank/DDBJ whole genome shotgun (WGS) entry which is preliminary data.</text>
</comment>
<dbReference type="PANTHER" id="PTHR36765:SF1">
    <property type="entry name" value="EXPRESSED PROTEIN"/>
    <property type="match status" value="1"/>
</dbReference>
<organism evidence="1 2">
    <name type="scientific">Dendrobium nobile</name>
    <name type="common">Orchid</name>
    <dbReference type="NCBI Taxonomy" id="94219"/>
    <lineage>
        <taxon>Eukaryota</taxon>
        <taxon>Viridiplantae</taxon>
        <taxon>Streptophyta</taxon>
        <taxon>Embryophyta</taxon>
        <taxon>Tracheophyta</taxon>
        <taxon>Spermatophyta</taxon>
        <taxon>Magnoliopsida</taxon>
        <taxon>Liliopsida</taxon>
        <taxon>Asparagales</taxon>
        <taxon>Orchidaceae</taxon>
        <taxon>Epidendroideae</taxon>
        <taxon>Malaxideae</taxon>
        <taxon>Dendrobiinae</taxon>
        <taxon>Dendrobium</taxon>
    </lineage>
</organism>
<accession>A0A8T3AB19</accession>
<dbReference type="AlphaFoldDB" id="A0A8T3AB19"/>
<evidence type="ECO:0000313" key="2">
    <source>
        <dbReference type="Proteomes" id="UP000829196"/>
    </source>
</evidence>
<evidence type="ECO:0000313" key="1">
    <source>
        <dbReference type="EMBL" id="KAI0493181.1"/>
    </source>
</evidence>